<keyword evidence="2" id="KW-0880">Kelch repeat</keyword>
<dbReference type="GO" id="GO:0061245">
    <property type="term" value="P:establishment or maintenance of bipolar cell polarity"/>
    <property type="evidence" value="ECO:0007669"/>
    <property type="project" value="TreeGrafter"/>
</dbReference>
<feature type="compositionally biased region" description="Low complexity" evidence="7">
    <location>
        <begin position="11"/>
        <end position="29"/>
    </location>
</feature>
<dbReference type="HOGENOM" id="CLU_002697_1_0_1"/>
<dbReference type="STRING" id="933084.A0A067QIK9"/>
<evidence type="ECO:0000256" key="2">
    <source>
        <dbReference type="ARBA" id="ARBA00022441"/>
    </source>
</evidence>
<dbReference type="FunCoup" id="A0A067QIK9">
    <property type="interactions" value="7"/>
</dbReference>
<feature type="coiled-coil region" evidence="6">
    <location>
        <begin position="1070"/>
        <end position="1097"/>
    </location>
</feature>
<feature type="region of interest" description="Disordered" evidence="7">
    <location>
        <begin position="872"/>
        <end position="891"/>
    </location>
</feature>
<feature type="compositionally biased region" description="Polar residues" evidence="7">
    <location>
        <begin position="632"/>
        <end position="643"/>
    </location>
</feature>
<keyword evidence="3" id="KW-0963">Cytoplasm</keyword>
<feature type="coiled-coil region" evidence="6">
    <location>
        <begin position="1171"/>
        <end position="1294"/>
    </location>
</feature>
<evidence type="ECO:0000256" key="7">
    <source>
        <dbReference type="SAM" id="MobiDB-lite"/>
    </source>
</evidence>
<evidence type="ECO:0000313" key="8">
    <source>
        <dbReference type="EMBL" id="KDQ63357.1"/>
    </source>
</evidence>
<protein>
    <submittedName>
        <fullName evidence="8">Uncharacterized protein</fullName>
    </submittedName>
</protein>
<evidence type="ECO:0000256" key="1">
    <source>
        <dbReference type="ARBA" id="ARBA00004496"/>
    </source>
</evidence>
<feature type="compositionally biased region" description="Low complexity" evidence="7">
    <location>
        <begin position="58"/>
        <end position="86"/>
    </location>
</feature>
<dbReference type="FunFam" id="2.120.10.80:FF:000049">
    <property type="entry name" value="Cell polarity protein (Tea1)"/>
    <property type="match status" value="1"/>
</dbReference>
<dbReference type="Pfam" id="PF24681">
    <property type="entry name" value="Kelch_KLHDC2_KLHL20_DRC7"/>
    <property type="match status" value="1"/>
</dbReference>
<dbReference type="PANTHER" id="PTHR23244:SF456">
    <property type="entry name" value="MULTIPLE EPIDERMAL GROWTH FACTOR-LIKE DOMAINS PROTEIN 8"/>
    <property type="match status" value="1"/>
</dbReference>
<feature type="compositionally biased region" description="Pro residues" evidence="7">
    <location>
        <begin position="138"/>
        <end position="160"/>
    </location>
</feature>
<sequence>MSFFSRKKHPSQSQLQNNNSTSNVTVAQTPSAALAQLKESQAQQQLAMDPPQERNTAPPLSQFNNSSQPQPQQRQNRGGSPPSQSTPSPPQPIYQQPPQPQTQPQSQPQPQPQPAPAPAPAPSQSRPAYPWSQRRLNLPPPVTLPKPGVAPPSSPSPSPFPRYGHAMPVTPTPNGELYLFGGLVRESVKNDLYLFSARDLSATLLQTGGEVPSPRVGHAAALVSNVLIVWGGDTKTDGKVRMGDKLDDGLYLLNLVSREWTRVTVHGQGPLGRYGHAVTMVGSRFFVFGGQVDGQFLNDLWAFDLNSLRTKATWQLYEPVNSPKPARRTGHVVITYGDRILVFGGTDGQYHYNDTWSFDVNTRTWSELQCIGFIPSPREGHAASLVDDVVYVFGGRGVDGKDLDDLAAFKISNQRWYMFQNMGPSPSGRSGHAMASLGTRVFVLGGEAYTPSKTDDPSVIHVLDTKHIKYPETKPPPQGGVASNAVSRKTSAGAPQVQQQQGPGQQLQQQQSASSSPQHPTINGVRAMSPPAPQLQDPEELRRALSPQGTRPGVKPTNGTVTQPFSSVAKGKAPMRPKRDEDDGLSDEGIDVATSESVTRERAMSPAEQAQARARSPNNMASIATGGHRALSPTSDGHSSSGHGQPVNLASVAMAKNGLSARSPSPLLDRSKAPSDAFYMDAGSSAPGGYTPAQGSTGNLTADLIRDLKIKESEVDNLQKKEVWMKAAISQACRAGFVYADEDLTEELAFNGSAQGDANNKVAQMALSFKQLKARLLTSMSEQAQSASERIAEAERARLSAIQEAAYYRAKLSALEAASNGDVARLERERATELERQMYTVTSERTVQDRKIAELSDSLALQTTLLEQAEAHAADSSKRADALEEAHDRTARAHAELQERHTTLEGSLRDHANRLLTQTSLLERKEADHLRLQSQVDELTQSRDQHIRALEQTRDALEAASTRAEEVDSQYKRTTEQISQMEADLADLRGELETRSSEVESLRGRLAETENAWAKSREEADTYRALTTGSIGELLDSHRDLKSDEERATRGHAEKVQAMEGEAESLRVMLKESGQKLREAHDELSQERRRATDAEGSELSLRSQIVGLRARLSNSLVETGRLRKDLAVKDAELRQKAKDASEAEVRLVMLRNYLAENGIVAEESGDGSTRLDDLENRLEERIRLHEESERQLEVVSRQKRDVEAQVEALSTQLDRVRSTQSPSNRALDAASDARVIEVERRLEETERTYKGRLQQMEDDYLTAVHYYKGSEKMIRRMKEELTKQKTMFSNLQAELDSRGSSGEGGSRVRSVNGRHTPSSDDGHEVRSQLIDSQRQVQRLQNDNRDLRLRLDSLEGELGHLRDNLVASQRESDDRLSRIEELEQEIERLQGSLEVARGGQDESLLEQLSRQNTDLKRENDQLSHKIGLLLEVDQPSYGQGRPISGISARPMSTSSSEAALAFEHLSNELDDWQRQLASSMSNRRPLSDFESDPMRSAHERTRSRS</sequence>
<feature type="region of interest" description="Disordered" evidence="7">
    <location>
        <begin position="1475"/>
        <end position="1504"/>
    </location>
</feature>
<dbReference type="PANTHER" id="PTHR23244">
    <property type="entry name" value="KELCH REPEAT DOMAIN"/>
    <property type="match status" value="1"/>
</dbReference>
<dbReference type="GO" id="GO:0051285">
    <property type="term" value="C:cell cortex of cell tip"/>
    <property type="evidence" value="ECO:0007669"/>
    <property type="project" value="TreeGrafter"/>
</dbReference>
<evidence type="ECO:0000256" key="5">
    <source>
        <dbReference type="ARBA" id="ARBA00023054"/>
    </source>
</evidence>
<keyword evidence="9" id="KW-1185">Reference proteome</keyword>
<reference evidence="9" key="1">
    <citation type="journal article" date="2014" name="Proc. Natl. Acad. Sci. U.S.A.">
        <title>Extensive sampling of basidiomycete genomes demonstrates inadequacy of the white-rot/brown-rot paradigm for wood decay fungi.</title>
        <authorList>
            <person name="Riley R."/>
            <person name="Salamov A.A."/>
            <person name="Brown D.W."/>
            <person name="Nagy L.G."/>
            <person name="Floudas D."/>
            <person name="Held B.W."/>
            <person name="Levasseur A."/>
            <person name="Lombard V."/>
            <person name="Morin E."/>
            <person name="Otillar R."/>
            <person name="Lindquist E.A."/>
            <person name="Sun H."/>
            <person name="LaButti K.M."/>
            <person name="Schmutz J."/>
            <person name="Jabbour D."/>
            <person name="Luo H."/>
            <person name="Baker S.E."/>
            <person name="Pisabarro A.G."/>
            <person name="Walton J.D."/>
            <person name="Blanchette R.A."/>
            <person name="Henrissat B."/>
            <person name="Martin F."/>
            <person name="Cullen D."/>
            <person name="Hibbett D.S."/>
            <person name="Grigoriev I.V."/>
        </authorList>
    </citation>
    <scope>NUCLEOTIDE SEQUENCE [LARGE SCALE GENOMIC DNA]</scope>
    <source>
        <strain evidence="9">MUCL 33604</strain>
    </source>
</reference>
<feature type="coiled-coil region" evidence="6">
    <location>
        <begin position="1329"/>
        <end position="1424"/>
    </location>
</feature>
<accession>A0A067QIK9</accession>
<feature type="region of interest" description="Disordered" evidence="7">
    <location>
        <begin position="1294"/>
        <end position="1326"/>
    </location>
</feature>
<keyword evidence="4" id="KW-0677">Repeat</keyword>
<comment type="subcellular location">
    <subcellularLocation>
        <location evidence="1">Cytoplasm</location>
    </subcellularLocation>
</comment>
<feature type="compositionally biased region" description="Basic residues" evidence="7">
    <location>
        <begin position="1"/>
        <end position="10"/>
    </location>
</feature>
<keyword evidence="5 6" id="KW-0175">Coiled coil</keyword>
<dbReference type="Proteomes" id="UP000027265">
    <property type="component" value="Unassembled WGS sequence"/>
</dbReference>
<gene>
    <name evidence="8" type="ORF">JAAARDRAFT_375900</name>
</gene>
<dbReference type="Gene3D" id="1.10.287.1490">
    <property type="match status" value="1"/>
</dbReference>
<feature type="compositionally biased region" description="Basic and acidic residues" evidence="7">
    <location>
        <begin position="1491"/>
        <end position="1504"/>
    </location>
</feature>
<evidence type="ECO:0000256" key="6">
    <source>
        <dbReference type="SAM" id="Coils"/>
    </source>
</evidence>
<dbReference type="EMBL" id="KL197710">
    <property type="protein sequence ID" value="KDQ63357.1"/>
    <property type="molecule type" value="Genomic_DNA"/>
</dbReference>
<feature type="compositionally biased region" description="Low complexity" evidence="7">
    <location>
        <begin position="491"/>
        <end position="518"/>
    </location>
</feature>
<organism evidence="8 9">
    <name type="scientific">Jaapia argillacea MUCL 33604</name>
    <dbReference type="NCBI Taxonomy" id="933084"/>
    <lineage>
        <taxon>Eukaryota</taxon>
        <taxon>Fungi</taxon>
        <taxon>Dikarya</taxon>
        <taxon>Basidiomycota</taxon>
        <taxon>Agaricomycotina</taxon>
        <taxon>Agaricomycetes</taxon>
        <taxon>Agaricomycetidae</taxon>
        <taxon>Jaapiales</taxon>
        <taxon>Jaapiaceae</taxon>
        <taxon>Jaapia</taxon>
    </lineage>
</organism>
<evidence type="ECO:0000313" key="9">
    <source>
        <dbReference type="Proteomes" id="UP000027265"/>
    </source>
</evidence>
<dbReference type="InParanoid" id="A0A067QIK9"/>
<dbReference type="SUPFAM" id="SSF117281">
    <property type="entry name" value="Kelch motif"/>
    <property type="match status" value="2"/>
</dbReference>
<dbReference type="InterPro" id="IPR015915">
    <property type="entry name" value="Kelch-typ_b-propeller"/>
</dbReference>
<feature type="region of interest" description="Disordered" evidence="7">
    <location>
        <begin position="469"/>
        <end position="646"/>
    </location>
</feature>
<feature type="coiled-coil region" evidence="6">
    <location>
        <begin position="777"/>
        <end position="804"/>
    </location>
</feature>
<feature type="compositionally biased region" description="Pro residues" evidence="7">
    <location>
        <begin position="87"/>
        <end position="121"/>
    </location>
</feature>
<evidence type="ECO:0000256" key="4">
    <source>
        <dbReference type="ARBA" id="ARBA00022737"/>
    </source>
</evidence>
<feature type="region of interest" description="Disordered" evidence="7">
    <location>
        <begin position="1"/>
        <end position="165"/>
    </location>
</feature>
<name>A0A067QIK9_9AGAM</name>
<dbReference type="Gene3D" id="2.120.10.80">
    <property type="entry name" value="Kelch-type beta propeller"/>
    <property type="match status" value="2"/>
</dbReference>
<dbReference type="OrthoDB" id="45365at2759"/>
<proteinExistence type="predicted"/>
<feature type="compositionally biased region" description="Basic and acidic residues" evidence="7">
    <location>
        <begin position="1317"/>
        <end position="1326"/>
    </location>
</feature>
<feature type="compositionally biased region" description="Polar residues" evidence="7">
    <location>
        <begin position="557"/>
        <end position="566"/>
    </location>
</feature>
<evidence type="ECO:0000256" key="3">
    <source>
        <dbReference type="ARBA" id="ARBA00022490"/>
    </source>
</evidence>